<organism evidence="2 3">
    <name type="scientific">Paraburkholderia piptadeniae</name>
    <dbReference type="NCBI Taxonomy" id="1701573"/>
    <lineage>
        <taxon>Bacteria</taxon>
        <taxon>Pseudomonadati</taxon>
        <taxon>Pseudomonadota</taxon>
        <taxon>Betaproteobacteria</taxon>
        <taxon>Burkholderiales</taxon>
        <taxon>Burkholderiaceae</taxon>
        <taxon>Paraburkholderia</taxon>
    </lineage>
</organism>
<gene>
    <name evidence="2" type="ORF">BN2476_670052</name>
</gene>
<feature type="compositionally biased region" description="Basic and acidic residues" evidence="1">
    <location>
        <begin position="152"/>
        <end position="168"/>
    </location>
</feature>
<evidence type="ECO:0000313" key="2">
    <source>
        <dbReference type="EMBL" id="SIT48993.1"/>
    </source>
</evidence>
<comment type="caution">
    <text evidence="2">The sequence shown here is derived from an EMBL/GenBank/DDBJ whole genome shotgun (WGS) entry which is preliminary data.</text>
</comment>
<evidence type="ECO:0000313" key="3">
    <source>
        <dbReference type="Proteomes" id="UP000195569"/>
    </source>
</evidence>
<feature type="compositionally biased region" description="Low complexity" evidence="1">
    <location>
        <begin position="129"/>
        <end position="138"/>
    </location>
</feature>
<keyword evidence="3" id="KW-1185">Reference proteome</keyword>
<protein>
    <submittedName>
        <fullName evidence="2">Uncharacterized protein</fullName>
    </submittedName>
</protein>
<sequence>MRGLHVAEYRAVDPVFMHCLYSIYRLVLVAHTAVYAAIVSSLSLSPTEMSCEACDRMHCSDATVPHDGLRALHKPKKLRPLGRKPVLVQHYRCCVCGTNWMCEFDPQTPDHLEWVCLHHASSILDPLAASEPEASSPSTDRQSESTVTREPIVAHDIPHHAFRPEAAT</sequence>
<feature type="region of interest" description="Disordered" evidence="1">
    <location>
        <begin position="129"/>
        <end position="168"/>
    </location>
</feature>
<name>A0A1N7SPW4_9BURK</name>
<evidence type="ECO:0000256" key="1">
    <source>
        <dbReference type="SAM" id="MobiDB-lite"/>
    </source>
</evidence>
<accession>A0A1N7SPW4</accession>
<dbReference type="Proteomes" id="UP000195569">
    <property type="component" value="Unassembled WGS sequence"/>
</dbReference>
<dbReference type="EMBL" id="CYGY02000067">
    <property type="protein sequence ID" value="SIT48993.1"/>
    <property type="molecule type" value="Genomic_DNA"/>
</dbReference>
<proteinExistence type="predicted"/>
<reference evidence="2" key="1">
    <citation type="submission" date="2016-12" db="EMBL/GenBank/DDBJ databases">
        <authorList>
            <person name="Moulin L."/>
        </authorList>
    </citation>
    <scope>NUCLEOTIDE SEQUENCE [LARGE SCALE GENOMIC DNA]</scope>
    <source>
        <strain evidence="2">STM 7183</strain>
    </source>
</reference>
<dbReference type="AlphaFoldDB" id="A0A1N7SPW4"/>